<name>A0A0J7NYI3_LASNI</name>
<accession>A0A0J7NYI3</accession>
<dbReference type="AlphaFoldDB" id="A0A0J7NYI3"/>
<dbReference type="CDD" id="cd01650">
    <property type="entry name" value="RT_nLTR_like"/>
    <property type="match status" value="1"/>
</dbReference>
<organism evidence="2 3">
    <name type="scientific">Lasius niger</name>
    <name type="common">Black garden ant</name>
    <dbReference type="NCBI Taxonomy" id="67767"/>
    <lineage>
        <taxon>Eukaryota</taxon>
        <taxon>Metazoa</taxon>
        <taxon>Ecdysozoa</taxon>
        <taxon>Arthropoda</taxon>
        <taxon>Hexapoda</taxon>
        <taxon>Insecta</taxon>
        <taxon>Pterygota</taxon>
        <taxon>Neoptera</taxon>
        <taxon>Endopterygota</taxon>
        <taxon>Hymenoptera</taxon>
        <taxon>Apocrita</taxon>
        <taxon>Aculeata</taxon>
        <taxon>Formicoidea</taxon>
        <taxon>Formicidae</taxon>
        <taxon>Formicinae</taxon>
        <taxon>Lasius</taxon>
        <taxon>Lasius</taxon>
    </lineage>
</organism>
<dbReference type="PaxDb" id="67767-A0A0J7NYI3"/>
<dbReference type="Proteomes" id="UP000036403">
    <property type="component" value="Unassembled WGS sequence"/>
</dbReference>
<keyword evidence="2" id="KW-0255">Endonuclease</keyword>
<proteinExistence type="predicted"/>
<evidence type="ECO:0000259" key="1">
    <source>
        <dbReference type="PROSITE" id="PS50878"/>
    </source>
</evidence>
<dbReference type="GO" id="GO:0004519">
    <property type="term" value="F:endonuclease activity"/>
    <property type="evidence" value="ECO:0007669"/>
    <property type="project" value="UniProtKB-KW"/>
</dbReference>
<keyword evidence="2" id="KW-0540">Nuclease</keyword>
<dbReference type="InterPro" id="IPR000477">
    <property type="entry name" value="RT_dom"/>
</dbReference>
<keyword evidence="2" id="KW-0548">Nucleotidyltransferase</keyword>
<keyword evidence="2" id="KW-0378">Hydrolase</keyword>
<keyword evidence="2" id="KW-0695">RNA-directed DNA polymerase</keyword>
<dbReference type="Gene3D" id="3.30.70.270">
    <property type="match status" value="1"/>
</dbReference>
<evidence type="ECO:0000313" key="2">
    <source>
        <dbReference type="EMBL" id="KMQ97460.1"/>
    </source>
</evidence>
<feature type="domain" description="Reverse transcriptase" evidence="1">
    <location>
        <begin position="17"/>
        <end position="286"/>
    </location>
</feature>
<sequence>MTGGGDGIKIIHDICNKVWRSGHWPKDWVNSVFIPIHKMGSTRKCKNYRTISLISHASKILLKILDQRLHRYLEFQIPPEQAGFVKGRGTRDQIFNSHQLIEKAREFNTPMLLCFIDYQKAFDCVRWSSLWVVLKEMGVPDHLVTLISNMYKSSEATIRLDNKTSKNFKVQRGVRQGCVLSPRLFNAYGECIMRRALENFDGGVSINGKKINNLRYADDTTLVAKNENEMTEILEKVARESQALGLEINMEKTKLMIIDRNNSMHMRNLQNRLEVVDNFIYLGALITNKGGCEEEIRRRITLARTAMSKDPAQKPMEMGSRRICLKLWENVVHVILIKSSHGNNSL</sequence>
<dbReference type="PANTHER" id="PTHR47027:SF8">
    <property type="entry name" value="RIBONUCLEASE H"/>
    <property type="match status" value="1"/>
</dbReference>
<dbReference type="Pfam" id="PF00078">
    <property type="entry name" value="RVT_1"/>
    <property type="match status" value="1"/>
</dbReference>
<comment type="caution">
    <text evidence="2">The sequence shown here is derived from an EMBL/GenBank/DDBJ whole genome shotgun (WGS) entry which is preliminary data.</text>
</comment>
<evidence type="ECO:0000313" key="3">
    <source>
        <dbReference type="Proteomes" id="UP000036403"/>
    </source>
</evidence>
<dbReference type="PANTHER" id="PTHR47027">
    <property type="entry name" value="REVERSE TRANSCRIPTASE DOMAIN-CONTAINING PROTEIN"/>
    <property type="match status" value="1"/>
</dbReference>
<gene>
    <name evidence="2" type="ORF">RF55_2197</name>
</gene>
<dbReference type="InterPro" id="IPR043128">
    <property type="entry name" value="Rev_trsase/Diguanyl_cyclase"/>
</dbReference>
<dbReference type="EMBL" id="LBMM01000801">
    <property type="protein sequence ID" value="KMQ97460.1"/>
    <property type="molecule type" value="Genomic_DNA"/>
</dbReference>
<dbReference type="PROSITE" id="PS50878">
    <property type="entry name" value="RT_POL"/>
    <property type="match status" value="1"/>
</dbReference>
<dbReference type="OrthoDB" id="7552168at2759"/>
<reference evidence="2 3" key="1">
    <citation type="submission" date="2015-04" db="EMBL/GenBank/DDBJ databases">
        <title>Lasius niger genome sequencing.</title>
        <authorList>
            <person name="Konorov E.A."/>
            <person name="Nikitin M.A."/>
            <person name="Kirill M.V."/>
            <person name="Chang P."/>
        </authorList>
    </citation>
    <scope>NUCLEOTIDE SEQUENCE [LARGE SCALE GENOMIC DNA]</scope>
    <source>
        <tissue evidence="2">Whole</tissue>
    </source>
</reference>
<keyword evidence="3" id="KW-1185">Reference proteome</keyword>
<dbReference type="SUPFAM" id="SSF56672">
    <property type="entry name" value="DNA/RNA polymerases"/>
    <property type="match status" value="1"/>
</dbReference>
<protein>
    <submittedName>
        <fullName evidence="2">Endonuclease-reverse transcriptase</fullName>
    </submittedName>
</protein>
<keyword evidence="2" id="KW-0808">Transferase</keyword>
<dbReference type="GO" id="GO:0003964">
    <property type="term" value="F:RNA-directed DNA polymerase activity"/>
    <property type="evidence" value="ECO:0007669"/>
    <property type="project" value="UniProtKB-KW"/>
</dbReference>
<dbReference type="InterPro" id="IPR043502">
    <property type="entry name" value="DNA/RNA_pol_sf"/>
</dbReference>